<accession>A0A6J5RSR5</accession>
<dbReference type="EMBL" id="LR797252">
    <property type="protein sequence ID" value="CAB4196631.1"/>
    <property type="molecule type" value="Genomic_DNA"/>
</dbReference>
<gene>
    <name evidence="1" type="ORF">UFOVP1290_151</name>
</gene>
<sequence>MLDELIRGKIRDVFTDQRQNTMNDFFIVIEVISALKVEREHTEEARQYLMAWIRSEVANAGILVYGSRGGVKLRTSKDGATPFENGATKGYEKK</sequence>
<protein>
    <submittedName>
        <fullName evidence="1">Uncharacterized protein</fullName>
    </submittedName>
</protein>
<organism evidence="1">
    <name type="scientific">uncultured Caudovirales phage</name>
    <dbReference type="NCBI Taxonomy" id="2100421"/>
    <lineage>
        <taxon>Viruses</taxon>
        <taxon>Duplodnaviria</taxon>
        <taxon>Heunggongvirae</taxon>
        <taxon>Uroviricota</taxon>
        <taxon>Caudoviricetes</taxon>
        <taxon>Peduoviridae</taxon>
        <taxon>Maltschvirus</taxon>
        <taxon>Maltschvirus maltsch</taxon>
    </lineage>
</organism>
<name>A0A6J5RSR5_9CAUD</name>
<reference evidence="1" key="1">
    <citation type="submission" date="2020-05" db="EMBL/GenBank/DDBJ databases">
        <authorList>
            <person name="Chiriac C."/>
            <person name="Salcher M."/>
            <person name="Ghai R."/>
            <person name="Kavagutti S V."/>
        </authorList>
    </citation>
    <scope>NUCLEOTIDE SEQUENCE</scope>
</reference>
<proteinExistence type="predicted"/>
<evidence type="ECO:0000313" key="1">
    <source>
        <dbReference type="EMBL" id="CAB4196631.1"/>
    </source>
</evidence>